<dbReference type="InterPro" id="IPR004568">
    <property type="entry name" value="Ppantetheine-prot_Trfase_dom"/>
</dbReference>
<gene>
    <name evidence="10" type="primary">acpS_2</name>
    <name evidence="8" type="synonym">acpS</name>
    <name evidence="10" type="ORF">DSM112329_05082</name>
</gene>
<evidence type="ECO:0000256" key="7">
    <source>
        <dbReference type="ARBA" id="ARBA00023160"/>
    </source>
</evidence>
<dbReference type="AlphaFoldDB" id="A0AAU7B2M8"/>
<evidence type="ECO:0000256" key="8">
    <source>
        <dbReference type="HAMAP-Rule" id="MF_00101"/>
    </source>
</evidence>
<evidence type="ECO:0000256" key="6">
    <source>
        <dbReference type="ARBA" id="ARBA00023098"/>
    </source>
</evidence>
<evidence type="ECO:0000256" key="5">
    <source>
        <dbReference type="ARBA" id="ARBA00022842"/>
    </source>
</evidence>
<evidence type="ECO:0000256" key="4">
    <source>
        <dbReference type="ARBA" id="ARBA00022832"/>
    </source>
</evidence>
<feature type="domain" description="4'-phosphopantetheinyl transferase" evidence="9">
    <location>
        <begin position="5"/>
        <end position="104"/>
    </location>
</feature>
<dbReference type="KEGG" id="parq:DSM112329_05082"/>
<proteinExistence type="inferred from homology"/>
<keyword evidence="4 8" id="KW-0276">Fatty acid metabolism</keyword>
<keyword evidence="2 8" id="KW-0808">Transferase</keyword>
<comment type="similarity">
    <text evidence="8">Belongs to the P-Pant transferase superfamily. AcpS family.</text>
</comment>
<comment type="subcellular location">
    <subcellularLocation>
        <location evidence="8">Cytoplasm</location>
    </subcellularLocation>
</comment>
<comment type="cofactor">
    <cofactor evidence="8">
        <name>Mg(2+)</name>
        <dbReference type="ChEBI" id="CHEBI:18420"/>
    </cofactor>
</comment>
<dbReference type="GO" id="GO:0005737">
    <property type="term" value="C:cytoplasm"/>
    <property type="evidence" value="ECO:0007669"/>
    <property type="project" value="UniProtKB-SubCell"/>
</dbReference>
<sequence length="137" mass="14150">MSVRGLGIDVVDVPAFAVQLTEPGSGFVAGTFTAGEQAASQAGPGTPALAYAARFAAKEAFVKAWSVGRLGRAPQLGELDLREVELVSDPWSRPSLVLHGQVRDAVREALGPDVAIHVSLSHDGPAAVAVVLLETPD</sequence>
<dbReference type="InterPro" id="IPR037143">
    <property type="entry name" value="4-PPantetheinyl_Trfase_dom_sf"/>
</dbReference>
<dbReference type="RefSeq" id="WP_354699368.1">
    <property type="nucleotide sequence ID" value="NZ_CP114014.1"/>
</dbReference>
<feature type="binding site" evidence="8">
    <location>
        <position position="59"/>
    </location>
    <ligand>
        <name>Mg(2+)</name>
        <dbReference type="ChEBI" id="CHEBI:18420"/>
    </ligand>
</feature>
<dbReference type="InterPro" id="IPR002582">
    <property type="entry name" value="ACPS"/>
</dbReference>
<keyword evidence="6 8" id="KW-0443">Lipid metabolism</keyword>
<keyword evidence="8" id="KW-0963">Cytoplasm</keyword>
<evidence type="ECO:0000313" key="10">
    <source>
        <dbReference type="EMBL" id="XAY08184.1"/>
    </source>
</evidence>
<feature type="binding site" evidence="8">
    <location>
        <position position="9"/>
    </location>
    <ligand>
        <name>Mg(2+)</name>
        <dbReference type="ChEBI" id="CHEBI:18420"/>
    </ligand>
</feature>
<keyword evidence="5 8" id="KW-0460">Magnesium</keyword>
<evidence type="ECO:0000256" key="1">
    <source>
        <dbReference type="ARBA" id="ARBA00022516"/>
    </source>
</evidence>
<name>A0AAU7B2M8_9ACTN</name>
<dbReference type="SUPFAM" id="SSF56214">
    <property type="entry name" value="4'-phosphopantetheinyl transferase"/>
    <property type="match status" value="1"/>
</dbReference>
<reference evidence="10" key="1">
    <citation type="submission" date="2022-12" db="EMBL/GenBank/DDBJ databases">
        <title>Paraconexibacter alkalitolerans sp. nov. and Baekduia alba sp. nov., isolated from soil and emended description of the genera Paraconexibacter (Chun et al., 2020) and Baekduia (An et al., 2020).</title>
        <authorList>
            <person name="Vieira S."/>
            <person name="Huber K.J."/>
            <person name="Geppert A."/>
            <person name="Wolf J."/>
            <person name="Neumann-Schaal M."/>
            <person name="Muesken M."/>
            <person name="Overmann J."/>
        </authorList>
    </citation>
    <scope>NUCLEOTIDE SEQUENCE</scope>
    <source>
        <strain evidence="10">AEG42_29</strain>
    </source>
</reference>
<keyword evidence="1 8" id="KW-0444">Lipid biosynthesis</keyword>
<accession>A0AAU7B2M8</accession>
<dbReference type="NCBIfam" id="NF000831">
    <property type="entry name" value="PRK00070.3-1"/>
    <property type="match status" value="1"/>
</dbReference>
<dbReference type="InterPro" id="IPR008278">
    <property type="entry name" value="4-PPantetheinyl_Trfase_dom"/>
</dbReference>
<dbReference type="HAMAP" id="MF_00101">
    <property type="entry name" value="AcpS"/>
    <property type="match status" value="1"/>
</dbReference>
<dbReference type="Gene3D" id="3.90.470.20">
    <property type="entry name" value="4'-phosphopantetheinyl transferase domain"/>
    <property type="match status" value="1"/>
</dbReference>
<keyword evidence="7 8" id="KW-0275">Fatty acid biosynthesis</keyword>
<organism evidence="10">
    <name type="scientific">Paraconexibacter sp. AEG42_29</name>
    <dbReference type="NCBI Taxonomy" id="2997339"/>
    <lineage>
        <taxon>Bacteria</taxon>
        <taxon>Bacillati</taxon>
        <taxon>Actinomycetota</taxon>
        <taxon>Thermoleophilia</taxon>
        <taxon>Solirubrobacterales</taxon>
        <taxon>Paraconexibacteraceae</taxon>
        <taxon>Paraconexibacter</taxon>
    </lineage>
</organism>
<dbReference type="GO" id="GO:0000287">
    <property type="term" value="F:magnesium ion binding"/>
    <property type="evidence" value="ECO:0007669"/>
    <property type="project" value="UniProtKB-UniRule"/>
</dbReference>
<keyword evidence="3 8" id="KW-0479">Metal-binding</keyword>
<comment type="function">
    <text evidence="8">Transfers the 4'-phosphopantetheine moiety from coenzyme A to a Ser of acyl-carrier-protein.</text>
</comment>
<protein>
    <recommendedName>
        <fullName evidence="8">Holo-[acyl-carrier-protein] synthase</fullName>
        <shortName evidence="8">Holo-ACP synthase</shortName>
        <ecNumber evidence="8">2.7.8.7</ecNumber>
    </recommendedName>
    <alternativeName>
        <fullName evidence="8">4'-phosphopantetheinyl transferase AcpS</fullName>
    </alternativeName>
</protein>
<dbReference type="EC" id="2.7.8.7" evidence="8"/>
<evidence type="ECO:0000259" key="9">
    <source>
        <dbReference type="Pfam" id="PF01648"/>
    </source>
</evidence>
<evidence type="ECO:0000256" key="2">
    <source>
        <dbReference type="ARBA" id="ARBA00022679"/>
    </source>
</evidence>
<dbReference type="GO" id="GO:0008897">
    <property type="term" value="F:holo-[acyl-carrier-protein] synthase activity"/>
    <property type="evidence" value="ECO:0007669"/>
    <property type="project" value="UniProtKB-UniRule"/>
</dbReference>
<dbReference type="Pfam" id="PF01648">
    <property type="entry name" value="ACPS"/>
    <property type="match status" value="1"/>
</dbReference>
<dbReference type="NCBIfam" id="TIGR00556">
    <property type="entry name" value="pantethn_trn"/>
    <property type="match status" value="1"/>
</dbReference>
<evidence type="ECO:0000256" key="3">
    <source>
        <dbReference type="ARBA" id="ARBA00022723"/>
    </source>
</evidence>
<dbReference type="EMBL" id="CP114014">
    <property type="protein sequence ID" value="XAY08184.1"/>
    <property type="molecule type" value="Genomic_DNA"/>
</dbReference>
<comment type="catalytic activity">
    <reaction evidence="8">
        <text>apo-[ACP] + CoA = holo-[ACP] + adenosine 3',5'-bisphosphate + H(+)</text>
        <dbReference type="Rhea" id="RHEA:12068"/>
        <dbReference type="Rhea" id="RHEA-COMP:9685"/>
        <dbReference type="Rhea" id="RHEA-COMP:9690"/>
        <dbReference type="ChEBI" id="CHEBI:15378"/>
        <dbReference type="ChEBI" id="CHEBI:29999"/>
        <dbReference type="ChEBI" id="CHEBI:57287"/>
        <dbReference type="ChEBI" id="CHEBI:58343"/>
        <dbReference type="ChEBI" id="CHEBI:64479"/>
        <dbReference type="EC" id="2.7.8.7"/>
    </reaction>
</comment>
<dbReference type="GO" id="GO:0006633">
    <property type="term" value="P:fatty acid biosynthetic process"/>
    <property type="evidence" value="ECO:0007669"/>
    <property type="project" value="UniProtKB-UniRule"/>
</dbReference>